<keyword evidence="5" id="KW-0067">ATP-binding</keyword>
<evidence type="ECO:0000256" key="5">
    <source>
        <dbReference type="ARBA" id="ARBA00022840"/>
    </source>
</evidence>
<dbReference type="InterPro" id="IPR027417">
    <property type="entry name" value="P-loop_NTPase"/>
</dbReference>
<comment type="similarity">
    <text evidence="2">Belongs to the ABC transporter superfamily. ABCB family. Multidrug resistance exporter (TC 3.A.1.201) subfamily.</text>
</comment>
<dbReference type="PANTHER" id="PTHR43394:SF27">
    <property type="entry name" value="ATP-DEPENDENT TRANSLOCASE ABCB1-LIKE"/>
    <property type="match status" value="1"/>
</dbReference>
<sequence length="274" mass="30127">MSGTEPEIDSLDTNGCTLDKTDGLIEFQNVHFRYPTRPNVKILSGVSYRIEPGQSVALVGHSGCGKSTMIGLLLRYYEQESGSVTIDGVPVSDFNIQWLRNTVGVVSQEPVLFADTIEANLQMGKEGMSRADMVRVCQMANAHQFIMKLPEGYKTRIGEGGVQLSGGQKQRIAIARALARDPKILLLDEATSALDTESEHLVQTALDKASDGRTTISIAHRLSTIRNCDKIFVFDHGDIVESGSHKSDGERGRLQRIGPSARNREGERRGRDER</sequence>
<dbReference type="InterPro" id="IPR003593">
    <property type="entry name" value="AAA+_ATPase"/>
</dbReference>
<keyword evidence="7" id="KW-0472">Membrane</keyword>
<evidence type="ECO:0000256" key="2">
    <source>
        <dbReference type="ARBA" id="ARBA00007577"/>
    </source>
</evidence>
<dbReference type="InterPro" id="IPR036640">
    <property type="entry name" value="ABC1_TM_sf"/>
</dbReference>
<reference evidence="10 11" key="1">
    <citation type="journal article" date="2015" name="Genome Biol.">
        <title>Comparative genomics of Steinernema reveals deeply conserved gene regulatory networks.</title>
        <authorList>
            <person name="Dillman A.R."/>
            <person name="Macchietto M."/>
            <person name="Porter C.F."/>
            <person name="Rogers A."/>
            <person name="Williams B."/>
            <person name="Antoshechkin I."/>
            <person name="Lee M.M."/>
            <person name="Goodwin Z."/>
            <person name="Lu X."/>
            <person name="Lewis E.E."/>
            <person name="Goodrich-Blair H."/>
            <person name="Stock S.P."/>
            <person name="Adams B.J."/>
            <person name="Sternberg P.W."/>
            <person name="Mortazavi A."/>
        </authorList>
    </citation>
    <scope>NUCLEOTIDE SEQUENCE [LARGE SCALE GENOMIC DNA]</scope>
    <source>
        <strain evidence="10 11">ALL</strain>
    </source>
</reference>
<dbReference type="EMBL" id="CM016762">
    <property type="protein sequence ID" value="TMS33675.1"/>
    <property type="molecule type" value="Genomic_DNA"/>
</dbReference>
<dbReference type="AlphaFoldDB" id="A0A4U8UN52"/>
<dbReference type="Proteomes" id="UP000298663">
    <property type="component" value="Chromosome X"/>
</dbReference>
<dbReference type="GO" id="GO:0015421">
    <property type="term" value="F:ABC-type oligopeptide transporter activity"/>
    <property type="evidence" value="ECO:0007669"/>
    <property type="project" value="TreeGrafter"/>
</dbReference>
<evidence type="ECO:0000256" key="7">
    <source>
        <dbReference type="ARBA" id="ARBA00023136"/>
    </source>
</evidence>
<dbReference type="CDD" id="cd03249">
    <property type="entry name" value="ABC_MTABC3_MDL1_MDL2"/>
    <property type="match status" value="1"/>
</dbReference>
<evidence type="ECO:0000256" key="6">
    <source>
        <dbReference type="ARBA" id="ARBA00022989"/>
    </source>
</evidence>
<dbReference type="InterPro" id="IPR017871">
    <property type="entry name" value="ABC_transporter-like_CS"/>
</dbReference>
<comment type="subcellular location">
    <subcellularLocation>
        <location evidence="1">Membrane</location>
        <topology evidence="1">Multi-pass membrane protein</topology>
    </subcellularLocation>
</comment>
<dbReference type="GO" id="GO:0090374">
    <property type="term" value="P:oligopeptide export from mitochondrion"/>
    <property type="evidence" value="ECO:0007669"/>
    <property type="project" value="TreeGrafter"/>
</dbReference>
<feature type="region of interest" description="Disordered" evidence="8">
    <location>
        <begin position="242"/>
        <end position="274"/>
    </location>
</feature>
<evidence type="ECO:0000256" key="1">
    <source>
        <dbReference type="ARBA" id="ARBA00004141"/>
    </source>
</evidence>
<dbReference type="Gene3D" id="1.20.1560.10">
    <property type="entry name" value="ABC transporter type 1, transmembrane domain"/>
    <property type="match status" value="1"/>
</dbReference>
<organism evidence="10 11">
    <name type="scientific">Steinernema carpocapsae</name>
    <name type="common">Entomopathogenic nematode</name>
    <dbReference type="NCBI Taxonomy" id="34508"/>
    <lineage>
        <taxon>Eukaryota</taxon>
        <taxon>Metazoa</taxon>
        <taxon>Ecdysozoa</taxon>
        <taxon>Nematoda</taxon>
        <taxon>Chromadorea</taxon>
        <taxon>Rhabditida</taxon>
        <taxon>Tylenchina</taxon>
        <taxon>Panagrolaimomorpha</taxon>
        <taxon>Strongyloidoidea</taxon>
        <taxon>Steinernematidae</taxon>
        <taxon>Steinernema</taxon>
    </lineage>
</organism>
<protein>
    <recommendedName>
        <fullName evidence="9">ABC transporter domain-containing protein</fullName>
    </recommendedName>
</protein>
<keyword evidence="11" id="KW-1185">Reference proteome</keyword>
<dbReference type="Gene3D" id="3.40.50.300">
    <property type="entry name" value="P-loop containing nucleotide triphosphate hydrolases"/>
    <property type="match status" value="1"/>
</dbReference>
<dbReference type="InterPro" id="IPR039421">
    <property type="entry name" value="Type_1_exporter"/>
</dbReference>
<keyword evidence="3" id="KW-0812">Transmembrane</keyword>
<evidence type="ECO:0000313" key="10">
    <source>
        <dbReference type="EMBL" id="TMS33675.1"/>
    </source>
</evidence>
<dbReference type="GO" id="GO:0016887">
    <property type="term" value="F:ATP hydrolysis activity"/>
    <property type="evidence" value="ECO:0007669"/>
    <property type="project" value="InterPro"/>
</dbReference>
<evidence type="ECO:0000256" key="3">
    <source>
        <dbReference type="ARBA" id="ARBA00022692"/>
    </source>
</evidence>
<dbReference type="PROSITE" id="PS50893">
    <property type="entry name" value="ABC_TRANSPORTER_2"/>
    <property type="match status" value="1"/>
</dbReference>
<evidence type="ECO:0000256" key="4">
    <source>
        <dbReference type="ARBA" id="ARBA00022741"/>
    </source>
</evidence>
<dbReference type="OrthoDB" id="6500128at2759"/>
<reference evidence="10 11" key="2">
    <citation type="journal article" date="2019" name="G3 (Bethesda)">
        <title>Hybrid Assembly of the Genome of the Entomopathogenic Nematode Steinernema carpocapsae Identifies the X-Chromosome.</title>
        <authorList>
            <person name="Serra L."/>
            <person name="Macchietto M."/>
            <person name="Macias-Munoz A."/>
            <person name="McGill C.J."/>
            <person name="Rodriguez I.M."/>
            <person name="Rodriguez B."/>
            <person name="Murad R."/>
            <person name="Mortazavi A."/>
        </authorList>
    </citation>
    <scope>NUCLEOTIDE SEQUENCE [LARGE SCALE GENOMIC DNA]</scope>
    <source>
        <strain evidence="10 11">ALL</strain>
    </source>
</reference>
<gene>
    <name evidence="10" type="ORF">L596_001387</name>
</gene>
<dbReference type="PANTHER" id="PTHR43394">
    <property type="entry name" value="ATP-DEPENDENT PERMEASE MDL1, MITOCHONDRIAL"/>
    <property type="match status" value="1"/>
</dbReference>
<accession>A0A4U8UN52</accession>
<evidence type="ECO:0000256" key="8">
    <source>
        <dbReference type="SAM" id="MobiDB-lite"/>
    </source>
</evidence>
<dbReference type="GO" id="GO:0005524">
    <property type="term" value="F:ATP binding"/>
    <property type="evidence" value="ECO:0007669"/>
    <property type="project" value="UniProtKB-KW"/>
</dbReference>
<proteinExistence type="inferred from homology"/>
<evidence type="ECO:0000313" key="11">
    <source>
        <dbReference type="Proteomes" id="UP000298663"/>
    </source>
</evidence>
<keyword evidence="6" id="KW-1133">Transmembrane helix</keyword>
<dbReference type="SMART" id="SM00382">
    <property type="entry name" value="AAA"/>
    <property type="match status" value="1"/>
</dbReference>
<dbReference type="STRING" id="34508.A0A4U8UN52"/>
<feature type="compositionally biased region" description="Basic and acidic residues" evidence="8">
    <location>
        <begin position="262"/>
        <end position="274"/>
    </location>
</feature>
<dbReference type="FunFam" id="3.40.50.300:FF:000916">
    <property type="entry name" value="ABC transporter B family member 9"/>
    <property type="match status" value="1"/>
</dbReference>
<dbReference type="GO" id="GO:0005743">
    <property type="term" value="C:mitochondrial inner membrane"/>
    <property type="evidence" value="ECO:0007669"/>
    <property type="project" value="TreeGrafter"/>
</dbReference>
<dbReference type="Pfam" id="PF00005">
    <property type="entry name" value="ABC_tran"/>
    <property type="match status" value="1"/>
</dbReference>
<dbReference type="EMBL" id="AZBU02000001">
    <property type="protein sequence ID" value="TMS33675.1"/>
    <property type="molecule type" value="Genomic_DNA"/>
</dbReference>
<dbReference type="PROSITE" id="PS00211">
    <property type="entry name" value="ABC_TRANSPORTER_1"/>
    <property type="match status" value="1"/>
</dbReference>
<dbReference type="InterPro" id="IPR003439">
    <property type="entry name" value="ABC_transporter-like_ATP-bd"/>
</dbReference>
<comment type="caution">
    <text evidence="10">The sequence shown here is derived from an EMBL/GenBank/DDBJ whole genome shotgun (WGS) entry which is preliminary data.</text>
</comment>
<name>A0A4U8UN52_STECR</name>
<keyword evidence="4" id="KW-0547">Nucleotide-binding</keyword>
<dbReference type="SUPFAM" id="SSF52540">
    <property type="entry name" value="P-loop containing nucleoside triphosphate hydrolases"/>
    <property type="match status" value="1"/>
</dbReference>
<feature type="domain" description="ABC transporter" evidence="9">
    <location>
        <begin position="25"/>
        <end position="261"/>
    </location>
</feature>
<feature type="compositionally biased region" description="Basic and acidic residues" evidence="8">
    <location>
        <begin position="242"/>
        <end position="253"/>
    </location>
</feature>
<evidence type="ECO:0000259" key="9">
    <source>
        <dbReference type="PROSITE" id="PS50893"/>
    </source>
</evidence>